<gene>
    <name evidence="1" type="ORF">CHYS00102_LOCUS21846</name>
</gene>
<dbReference type="EMBL" id="HBFR01030062">
    <property type="protein sequence ID" value="CAD8894632.1"/>
    <property type="molecule type" value="Transcribed_RNA"/>
</dbReference>
<sequence length="131" mass="14164">MSSSAPSLVKSTMHVRCKRRSQTVFVPVLRSTTFGEIKTHILSALSSSGGGNGGISFPDSIADVRLYLSPGDDVDEHLPDIGTISDHEIGKGGDHGIKCDTVLYFVFRDSTGSDETEFEIIDVEDLMQENS</sequence>
<accession>A0A7S1BRG6</accession>
<evidence type="ECO:0000313" key="1">
    <source>
        <dbReference type="EMBL" id="CAD8894632.1"/>
    </source>
</evidence>
<reference evidence="1" key="1">
    <citation type="submission" date="2021-01" db="EMBL/GenBank/DDBJ databases">
        <authorList>
            <person name="Corre E."/>
            <person name="Pelletier E."/>
            <person name="Niang G."/>
            <person name="Scheremetjew M."/>
            <person name="Finn R."/>
            <person name="Kale V."/>
            <person name="Holt S."/>
            <person name="Cochrane G."/>
            <person name="Meng A."/>
            <person name="Brown T."/>
            <person name="Cohen L."/>
        </authorList>
    </citation>
    <scope>NUCLEOTIDE SEQUENCE</scope>
    <source>
        <strain evidence="1">308</strain>
    </source>
</reference>
<proteinExistence type="predicted"/>
<protein>
    <submittedName>
        <fullName evidence="1">Uncharacterized protein</fullName>
    </submittedName>
</protein>
<name>A0A7S1BRG6_9STRA</name>
<organism evidence="1">
    <name type="scientific">Corethron hystrix</name>
    <dbReference type="NCBI Taxonomy" id="216773"/>
    <lineage>
        <taxon>Eukaryota</taxon>
        <taxon>Sar</taxon>
        <taxon>Stramenopiles</taxon>
        <taxon>Ochrophyta</taxon>
        <taxon>Bacillariophyta</taxon>
        <taxon>Coscinodiscophyceae</taxon>
        <taxon>Corethrophycidae</taxon>
        <taxon>Corethrales</taxon>
        <taxon>Corethraceae</taxon>
        <taxon>Corethron</taxon>
    </lineage>
</organism>
<dbReference type="AlphaFoldDB" id="A0A7S1BRG6"/>